<protein>
    <submittedName>
        <fullName evidence="6">Glycosyltransferase</fullName>
        <ecNumber evidence="6">2.4.-.-</ecNumber>
    </submittedName>
</protein>
<dbReference type="Proteomes" id="UP000754563">
    <property type="component" value="Unassembled WGS sequence"/>
</dbReference>
<sequence>MTKKKLIVVSGMHRSGTSAMAGLLAKSGITFGNNFIKKSSDNSKGFYEDKDFVAINNKVLSAVGSYYDDARIIESSKFTDHSLNKLQSSAKLLLETIFSDHDTYGVKDPRFSRTWPFWESILDSLEINLLPITMIRNPYEVIASHQKREGFPASKSALLWLLYTQDAYRYFPKTVLCHYEKLLENPKTILENLKDHYDLELKIDDKLISESIIPGLYHNRAKEIDIAEVSNDIKELVSKVYTDACNNKMTVLTSHDFSIINSFKGFSFSYESYTEPLINDIGRIQKQNYILEEKLLPRVDIISINYNSKKYLPDFLSSISSIDYPKEKLHTIIIDNKSTDNSLSYLTKETALDANISVVEHDHNEGFVANNIGMRASNAEFILLLNIDTEIREDALRRLIDRMILDPRIGICEAKQIPHEHPKFYDVHSGQTSWSSGACMLIRKEALNQVGYFDSKFFMYCEDVDLSWRMWAHGWKCIYEPHAWVTHHNFDPFDTKKKPGLEFRLGIRNGLSMRLIYGSLFDYLGYWLRILLLFFSPHHSGHEKSLTAYAILGHIYAFSHFLKRRFTFKKLPFHNSRWIRFYGWDYAQHMSYDQ</sequence>
<dbReference type="InterPro" id="IPR001173">
    <property type="entry name" value="Glyco_trans_2-like"/>
</dbReference>
<proteinExistence type="inferred from homology"/>
<evidence type="ECO:0000256" key="1">
    <source>
        <dbReference type="ARBA" id="ARBA00006739"/>
    </source>
</evidence>
<comment type="similarity">
    <text evidence="1">Belongs to the glycosyltransferase 2 family.</text>
</comment>
<dbReference type="Gene3D" id="3.40.50.300">
    <property type="entry name" value="P-loop containing nucleotide triphosphate hydrolases"/>
    <property type="match status" value="1"/>
</dbReference>
<dbReference type="PANTHER" id="PTHR43179">
    <property type="entry name" value="RHAMNOSYLTRANSFERASE WBBL"/>
    <property type="match status" value="1"/>
</dbReference>
<comment type="caution">
    <text evidence="6">The sequence shown here is derived from an EMBL/GenBank/DDBJ whole genome shotgun (WGS) entry which is preliminary data.</text>
</comment>
<dbReference type="CDD" id="cd04186">
    <property type="entry name" value="GT_2_like_c"/>
    <property type="match status" value="1"/>
</dbReference>
<accession>A0A955RK88</accession>
<keyword evidence="2 6" id="KW-0328">Glycosyltransferase</keyword>
<reference evidence="6" key="1">
    <citation type="submission" date="2020-04" db="EMBL/GenBank/DDBJ databases">
        <authorList>
            <person name="Zhang T."/>
        </authorList>
    </citation>
    <scope>NUCLEOTIDE SEQUENCE</scope>
    <source>
        <strain evidence="6">HKST-UBA11</strain>
    </source>
</reference>
<evidence type="ECO:0000259" key="5">
    <source>
        <dbReference type="Pfam" id="PF00535"/>
    </source>
</evidence>
<dbReference type="PANTHER" id="PTHR43179:SF12">
    <property type="entry name" value="GALACTOFURANOSYLTRANSFERASE GLFT2"/>
    <property type="match status" value="1"/>
</dbReference>
<dbReference type="InterPro" id="IPR029044">
    <property type="entry name" value="Nucleotide-diphossugar_trans"/>
</dbReference>
<dbReference type="GO" id="GO:0016757">
    <property type="term" value="F:glycosyltransferase activity"/>
    <property type="evidence" value="ECO:0007669"/>
    <property type="project" value="UniProtKB-KW"/>
</dbReference>
<feature type="signal peptide" evidence="4">
    <location>
        <begin position="1"/>
        <end position="21"/>
    </location>
</feature>
<gene>
    <name evidence="6" type="ORF">KC717_03200</name>
</gene>
<dbReference type="EMBL" id="JAGQLH010000032">
    <property type="protein sequence ID" value="MCA9385629.1"/>
    <property type="molecule type" value="Genomic_DNA"/>
</dbReference>
<dbReference type="AlphaFoldDB" id="A0A955RK88"/>
<dbReference type="InterPro" id="IPR027417">
    <property type="entry name" value="P-loop_NTPase"/>
</dbReference>
<evidence type="ECO:0000256" key="4">
    <source>
        <dbReference type="SAM" id="SignalP"/>
    </source>
</evidence>
<dbReference type="Pfam" id="PF00535">
    <property type="entry name" value="Glycos_transf_2"/>
    <property type="match status" value="1"/>
</dbReference>
<dbReference type="Gene3D" id="3.90.550.10">
    <property type="entry name" value="Spore Coat Polysaccharide Biosynthesis Protein SpsA, Chain A"/>
    <property type="match status" value="1"/>
</dbReference>
<keyword evidence="4" id="KW-0732">Signal</keyword>
<dbReference type="EC" id="2.4.-.-" evidence="6"/>
<feature type="domain" description="Glycosyltransferase 2-like" evidence="5">
    <location>
        <begin position="301"/>
        <end position="463"/>
    </location>
</feature>
<dbReference type="SUPFAM" id="SSF52540">
    <property type="entry name" value="P-loop containing nucleoside triphosphate hydrolases"/>
    <property type="match status" value="1"/>
</dbReference>
<name>A0A955RK88_9BACT</name>
<feature type="chain" id="PRO_5037360759" evidence="4">
    <location>
        <begin position="22"/>
        <end position="594"/>
    </location>
</feature>
<evidence type="ECO:0000313" key="6">
    <source>
        <dbReference type="EMBL" id="MCA9385629.1"/>
    </source>
</evidence>
<organism evidence="6 7">
    <name type="scientific">Candidatus Dojkabacteria bacterium</name>
    <dbReference type="NCBI Taxonomy" id="2099670"/>
    <lineage>
        <taxon>Bacteria</taxon>
        <taxon>Candidatus Dojkabacteria</taxon>
    </lineage>
</organism>
<dbReference type="SUPFAM" id="SSF53448">
    <property type="entry name" value="Nucleotide-diphospho-sugar transferases"/>
    <property type="match status" value="1"/>
</dbReference>
<evidence type="ECO:0000313" key="7">
    <source>
        <dbReference type="Proteomes" id="UP000754563"/>
    </source>
</evidence>
<reference evidence="6" key="2">
    <citation type="journal article" date="2021" name="Microbiome">
        <title>Successional dynamics and alternative stable states in a saline activated sludge microbial community over 9 years.</title>
        <authorList>
            <person name="Wang Y."/>
            <person name="Ye J."/>
            <person name="Ju F."/>
            <person name="Liu L."/>
            <person name="Boyd J.A."/>
            <person name="Deng Y."/>
            <person name="Parks D.H."/>
            <person name="Jiang X."/>
            <person name="Yin X."/>
            <person name="Woodcroft B.J."/>
            <person name="Tyson G.W."/>
            <person name="Hugenholtz P."/>
            <person name="Polz M.F."/>
            <person name="Zhang T."/>
        </authorList>
    </citation>
    <scope>NUCLEOTIDE SEQUENCE</scope>
    <source>
        <strain evidence="6">HKST-UBA11</strain>
    </source>
</reference>
<evidence type="ECO:0000256" key="3">
    <source>
        <dbReference type="ARBA" id="ARBA00022679"/>
    </source>
</evidence>
<evidence type="ECO:0000256" key="2">
    <source>
        <dbReference type="ARBA" id="ARBA00022676"/>
    </source>
</evidence>
<keyword evidence="3 6" id="KW-0808">Transferase</keyword>